<reference evidence="11 12" key="1">
    <citation type="journal article" date="2022" name="bioRxiv">
        <title>Genomics of Preaxostyla Flagellates Illuminates Evolutionary Transitions and the Path Towards Mitochondrial Loss.</title>
        <authorList>
            <person name="Novak L.V.F."/>
            <person name="Treitli S.C."/>
            <person name="Pyrih J."/>
            <person name="Halakuc P."/>
            <person name="Pipaliya S.V."/>
            <person name="Vacek V."/>
            <person name="Brzon O."/>
            <person name="Soukal P."/>
            <person name="Eme L."/>
            <person name="Dacks J.B."/>
            <person name="Karnkowska A."/>
            <person name="Elias M."/>
            <person name="Hampl V."/>
        </authorList>
    </citation>
    <scope>NUCLEOTIDE SEQUENCE [LARGE SCALE GENOMIC DNA]</scope>
    <source>
        <strain evidence="11">NAU3</strain>
        <tissue evidence="11">Gut</tissue>
    </source>
</reference>
<evidence type="ECO:0000259" key="9">
    <source>
        <dbReference type="Pfam" id="PF13802"/>
    </source>
</evidence>
<dbReference type="Gene3D" id="2.60.40.1180">
    <property type="entry name" value="Golgi alpha-mannosidase II"/>
    <property type="match status" value="2"/>
</dbReference>
<evidence type="ECO:0000256" key="7">
    <source>
        <dbReference type="SAM" id="SignalP"/>
    </source>
</evidence>
<evidence type="ECO:0000256" key="5">
    <source>
        <dbReference type="ARBA" id="ARBA00041343"/>
    </source>
</evidence>
<evidence type="ECO:0000256" key="1">
    <source>
        <dbReference type="ARBA" id="ARBA00007806"/>
    </source>
</evidence>
<dbReference type="Pfam" id="PF13802">
    <property type="entry name" value="Gal_mutarotas_2"/>
    <property type="match status" value="1"/>
</dbReference>
<dbReference type="Pfam" id="PF21365">
    <property type="entry name" value="Glyco_hydro_31_3rd"/>
    <property type="match status" value="1"/>
</dbReference>
<feature type="chain" id="PRO_5045714918" description="Maltase" evidence="7">
    <location>
        <begin position="23"/>
        <end position="817"/>
    </location>
</feature>
<keyword evidence="3" id="KW-0325">Glycoprotein</keyword>
<dbReference type="InterPro" id="IPR048395">
    <property type="entry name" value="Glyco_hydro_31_C"/>
</dbReference>
<organism evidence="11 12">
    <name type="scientific">Blattamonas nauphoetae</name>
    <dbReference type="NCBI Taxonomy" id="2049346"/>
    <lineage>
        <taxon>Eukaryota</taxon>
        <taxon>Metamonada</taxon>
        <taxon>Preaxostyla</taxon>
        <taxon>Oxymonadida</taxon>
        <taxon>Blattamonas</taxon>
    </lineage>
</organism>
<evidence type="ECO:0000256" key="3">
    <source>
        <dbReference type="ARBA" id="ARBA00023180"/>
    </source>
</evidence>
<dbReference type="SUPFAM" id="SSF51445">
    <property type="entry name" value="(Trans)glycosidases"/>
    <property type="match status" value="1"/>
</dbReference>
<feature type="domain" description="Glycoside hydrolase family 31 TIM barrel" evidence="8">
    <location>
        <begin position="245"/>
        <end position="593"/>
    </location>
</feature>
<dbReference type="Proteomes" id="UP001281761">
    <property type="component" value="Unassembled WGS sequence"/>
</dbReference>
<evidence type="ECO:0000256" key="4">
    <source>
        <dbReference type="ARBA" id="ARBA00023295"/>
    </source>
</evidence>
<dbReference type="InterPro" id="IPR025887">
    <property type="entry name" value="Glyco_hydro_31_N_dom"/>
</dbReference>
<dbReference type="Pfam" id="PF01055">
    <property type="entry name" value="Glyco_hydro_31_2nd"/>
    <property type="match status" value="1"/>
</dbReference>
<evidence type="ECO:0000313" key="11">
    <source>
        <dbReference type="EMBL" id="KAK2946051.1"/>
    </source>
</evidence>
<name>A0ABQ9X2Q0_9EUKA</name>
<dbReference type="PANTHER" id="PTHR22762:SF133">
    <property type="entry name" value="P-TYPE DOMAIN-CONTAINING PROTEIN"/>
    <property type="match status" value="1"/>
</dbReference>
<keyword evidence="2 6" id="KW-0378">Hydrolase</keyword>
<dbReference type="Gene3D" id="3.20.20.80">
    <property type="entry name" value="Glycosidases"/>
    <property type="match status" value="1"/>
</dbReference>
<dbReference type="InterPro" id="IPR030458">
    <property type="entry name" value="Glyco_hydro_31_AS"/>
</dbReference>
<dbReference type="InterPro" id="IPR000322">
    <property type="entry name" value="Glyco_hydro_31_TIM"/>
</dbReference>
<feature type="domain" description="Glycoside hydrolase family 31 N-terminal" evidence="9">
    <location>
        <begin position="93"/>
        <end position="205"/>
    </location>
</feature>
<dbReference type="InterPro" id="IPR013780">
    <property type="entry name" value="Glyco_hydro_b"/>
</dbReference>
<accession>A0ABQ9X2Q0</accession>
<evidence type="ECO:0000259" key="10">
    <source>
        <dbReference type="Pfam" id="PF21365"/>
    </source>
</evidence>
<dbReference type="PANTHER" id="PTHR22762">
    <property type="entry name" value="ALPHA-GLUCOSIDASE"/>
    <property type="match status" value="1"/>
</dbReference>
<dbReference type="GO" id="GO:0004558">
    <property type="term" value="F:alpha-1,4-glucosidase activity"/>
    <property type="evidence" value="ECO:0007669"/>
    <property type="project" value="UniProtKB-EC"/>
</dbReference>
<evidence type="ECO:0000313" key="12">
    <source>
        <dbReference type="Proteomes" id="UP001281761"/>
    </source>
</evidence>
<comment type="caution">
    <text evidence="11">The sequence shown here is derived from an EMBL/GenBank/DDBJ whole genome shotgun (WGS) entry which is preliminary data.</text>
</comment>
<sequence>MILSSLLFILNVLFAAPSYTQTFQQTNYGYTGKYSLQSGTGPYPPDSTSLSFDVHLRSKSCVHIKIFDPSHTSYEIPDTIQQPDPAISASNPDYDITFENNGIQVKRKGSSATIFDSSCQSRAFVFAKQFIQIATTTSQDPIIHGLGERRTEFALKVPQNITVFNQDNLTPRDENLYGHHPFMIDVQPDGSCHGILFFNAYPLEVELNNGFISFRSMGGSLDFYIFTGPTIKDITQQYTDLVGKPCLVPQWSFGFHNCRWGYPSLASVQDAMERYHKANLPIDVMWFDIDYMDEKRLFTTNPTLYPPAEMKAFLEKEKAEYGVYSVSIVDPGVKIDTNYETYTSLLETGLYINESDGWTPLEGNVWPGPVIFPDFTNPAVQSWWTRQFDKFLGTVPFDGIWNDMNEIANFCNGYCDDTRQKQTFPWQSVDIYKKQIPPESMLSTGPYISSRAFYANQENIRTVDALKSLRPGLRPFVLTRSSFVGAGRVNVKWLGDDSGTYQDMKDSIAGVITSGLFGIPYTGADIGGFLFSGSPELLIRWTEMATFLYPFFRVHSCESIPAHELFRFGEPYVSISRKYLHLRQTLQSYWYTLHHVSHDTGVPMVRSLSMEFPTDAAVRRIDTQAMLGSALLVSPALAEHQREVEAYVPEGRWFDFFRYDEVKVGQPRTAKFQCELDEVVVLLRGGEVMTIQEQHNHSITFMKDTPLTVLAALNEKNEASGCVTVDDGLGDQICTTTVQFTATQSRVQFVVKNNDFKTDQTVKHITVLGLAGKKVSSVTTQPLDQNITFLFDEKRGVLDIFHTGKGWRLDEDRLFSF</sequence>
<evidence type="ECO:0000256" key="6">
    <source>
        <dbReference type="RuleBase" id="RU361185"/>
    </source>
</evidence>
<dbReference type="InterPro" id="IPR011013">
    <property type="entry name" value="Gal_mutarotase_sf_dom"/>
</dbReference>
<evidence type="ECO:0000259" key="8">
    <source>
        <dbReference type="Pfam" id="PF01055"/>
    </source>
</evidence>
<protein>
    <recommendedName>
        <fullName evidence="5">Maltase</fullName>
    </recommendedName>
</protein>
<feature type="signal peptide" evidence="7">
    <location>
        <begin position="1"/>
        <end position="22"/>
    </location>
</feature>
<evidence type="ECO:0000256" key="2">
    <source>
        <dbReference type="ARBA" id="ARBA00022801"/>
    </source>
</evidence>
<proteinExistence type="inferred from homology"/>
<keyword evidence="12" id="KW-1185">Reference proteome</keyword>
<keyword evidence="7" id="KW-0732">Signal</keyword>
<dbReference type="CDD" id="cd14752">
    <property type="entry name" value="GH31_N"/>
    <property type="match status" value="1"/>
</dbReference>
<dbReference type="SUPFAM" id="SSF51011">
    <property type="entry name" value="Glycosyl hydrolase domain"/>
    <property type="match status" value="1"/>
</dbReference>
<dbReference type="SUPFAM" id="SSF74650">
    <property type="entry name" value="Galactose mutarotase-like"/>
    <property type="match status" value="1"/>
</dbReference>
<keyword evidence="4 6" id="KW-0326">Glycosidase</keyword>
<dbReference type="Gene3D" id="2.60.40.1760">
    <property type="entry name" value="glycosyl hydrolase (family 31)"/>
    <property type="match status" value="1"/>
</dbReference>
<feature type="domain" description="Glycosyl hydrolase family 31 C-terminal" evidence="10">
    <location>
        <begin position="601"/>
        <end position="688"/>
    </location>
</feature>
<dbReference type="EMBL" id="JARBJD010000239">
    <property type="protein sequence ID" value="KAK2946051.1"/>
    <property type="molecule type" value="Genomic_DNA"/>
</dbReference>
<comment type="similarity">
    <text evidence="1 6">Belongs to the glycosyl hydrolase 31 family.</text>
</comment>
<dbReference type="PROSITE" id="PS00129">
    <property type="entry name" value="GLYCOSYL_HYDROL_F31_1"/>
    <property type="match status" value="1"/>
</dbReference>
<dbReference type="InterPro" id="IPR017853">
    <property type="entry name" value="GH"/>
</dbReference>
<gene>
    <name evidence="11" type="ORF">BLNAU_19010</name>
</gene>